<dbReference type="EMBL" id="OX465080">
    <property type="protein sequence ID" value="CAI9279193.1"/>
    <property type="molecule type" value="Genomic_DNA"/>
</dbReference>
<evidence type="ECO:0000313" key="3">
    <source>
        <dbReference type="Proteomes" id="UP001177003"/>
    </source>
</evidence>
<feature type="region of interest" description="Disordered" evidence="1">
    <location>
        <begin position="73"/>
        <end position="95"/>
    </location>
</feature>
<keyword evidence="3" id="KW-1185">Reference proteome</keyword>
<reference evidence="2" key="1">
    <citation type="submission" date="2023-04" db="EMBL/GenBank/DDBJ databases">
        <authorList>
            <person name="Vijverberg K."/>
            <person name="Xiong W."/>
            <person name="Schranz E."/>
        </authorList>
    </citation>
    <scope>NUCLEOTIDE SEQUENCE</scope>
</reference>
<evidence type="ECO:0000256" key="1">
    <source>
        <dbReference type="SAM" id="MobiDB-lite"/>
    </source>
</evidence>
<organism evidence="2 3">
    <name type="scientific">Lactuca saligna</name>
    <name type="common">Willowleaf lettuce</name>
    <dbReference type="NCBI Taxonomy" id="75948"/>
    <lineage>
        <taxon>Eukaryota</taxon>
        <taxon>Viridiplantae</taxon>
        <taxon>Streptophyta</taxon>
        <taxon>Embryophyta</taxon>
        <taxon>Tracheophyta</taxon>
        <taxon>Spermatophyta</taxon>
        <taxon>Magnoliopsida</taxon>
        <taxon>eudicotyledons</taxon>
        <taxon>Gunneridae</taxon>
        <taxon>Pentapetalae</taxon>
        <taxon>asterids</taxon>
        <taxon>campanulids</taxon>
        <taxon>Asterales</taxon>
        <taxon>Asteraceae</taxon>
        <taxon>Cichorioideae</taxon>
        <taxon>Cichorieae</taxon>
        <taxon>Lactucinae</taxon>
        <taxon>Lactuca</taxon>
    </lineage>
</organism>
<gene>
    <name evidence="2" type="ORF">LSALG_LOCUS19009</name>
</gene>
<sequence>MEMIEDHLEANLEGDANEIEDNLEMGVDVNKIEDHLKADFEGDVILDLVPPVQREVDIQDLEDNAWVNEYDKEAGGENDFIEDTQTSHKRHSHSRPFQFDHQFSPLGFLFNRFAPIPKKTKGL</sequence>
<proteinExistence type="predicted"/>
<dbReference type="AlphaFoldDB" id="A0AA36E1V5"/>
<evidence type="ECO:0000313" key="2">
    <source>
        <dbReference type="EMBL" id="CAI9279193.1"/>
    </source>
</evidence>
<name>A0AA36E1V5_LACSI</name>
<accession>A0AA36E1V5</accession>
<protein>
    <submittedName>
        <fullName evidence="2">Uncharacterized protein</fullName>
    </submittedName>
</protein>
<dbReference type="Proteomes" id="UP001177003">
    <property type="component" value="Chromosome 4"/>
</dbReference>